<dbReference type="AlphaFoldDB" id="N9L692"/>
<reference evidence="2 4" key="1">
    <citation type="submission" date="2013-02" db="EMBL/GenBank/DDBJ databases">
        <title>The Genome Sequence of Acinetobacter baumannii NIPH 80.</title>
        <authorList>
            <consortium name="The Broad Institute Genome Sequencing Platform"/>
            <consortium name="The Broad Institute Genome Sequencing Center for Infectious Disease"/>
            <person name="Cerqueira G."/>
            <person name="Feldgarden M."/>
            <person name="Courvalin P."/>
            <person name="Perichon B."/>
            <person name="Grillot-Courvalin C."/>
            <person name="Clermont D."/>
            <person name="Rocha E."/>
            <person name="Yoon E.-J."/>
            <person name="Nemec A."/>
            <person name="Walker B."/>
            <person name="Young S.K."/>
            <person name="Zeng Q."/>
            <person name="Gargeya S."/>
            <person name="Fitzgerald M."/>
            <person name="Haas B."/>
            <person name="Abouelleil A."/>
            <person name="Alvarado L."/>
            <person name="Arachchi H.M."/>
            <person name="Berlin A.M."/>
            <person name="Chapman S.B."/>
            <person name="Dewar J."/>
            <person name="Goldberg J."/>
            <person name="Griggs A."/>
            <person name="Gujja S."/>
            <person name="Hansen M."/>
            <person name="Howarth C."/>
            <person name="Imamovic A."/>
            <person name="Larimer J."/>
            <person name="McCowan C."/>
            <person name="Murphy C."/>
            <person name="Neiman D."/>
            <person name="Pearson M."/>
            <person name="Priest M."/>
            <person name="Roberts A."/>
            <person name="Saif S."/>
            <person name="Shea T."/>
            <person name="Sisk P."/>
            <person name="Sykes S."/>
            <person name="Wortman J."/>
            <person name="Nusbaum C."/>
            <person name="Birren B."/>
        </authorList>
    </citation>
    <scope>NUCLEOTIDE SEQUENCE [LARGE SCALE GENOMIC DNA]</scope>
    <source>
        <strain evidence="2 4">NIPH 80</strain>
    </source>
</reference>
<name>N9L692_ACIBA</name>
<dbReference type="HOGENOM" id="CLU_036805_12_7_6"/>
<proteinExistence type="predicted"/>
<evidence type="ECO:0000313" key="1">
    <source>
        <dbReference type="EMBL" id="ENW72600.1"/>
    </source>
</evidence>
<evidence type="ECO:0000313" key="3">
    <source>
        <dbReference type="EMBL" id="ENW76834.1"/>
    </source>
</evidence>
<gene>
    <name evidence="3" type="ORF">F913_00594</name>
    <name evidence="2" type="ORF">F913_01340</name>
    <name evidence="1" type="ORF">F913_01807</name>
</gene>
<dbReference type="Proteomes" id="UP000013021">
    <property type="component" value="Unassembled WGS sequence"/>
</dbReference>
<accession>N9L692</accession>
<sequence>MDEATIKSMAAELAKGLKTPEDLNQMTAVFKKFMIETALNTELSDHLGYEKH</sequence>
<evidence type="ECO:0000313" key="4">
    <source>
        <dbReference type="Proteomes" id="UP000013021"/>
    </source>
</evidence>
<dbReference type="EMBL" id="APRE01000013">
    <property type="protein sequence ID" value="ENW76834.1"/>
    <property type="molecule type" value="Genomic_DNA"/>
</dbReference>
<comment type="caution">
    <text evidence="2">The sequence shown here is derived from an EMBL/GenBank/DDBJ whole genome shotgun (WGS) entry which is preliminary data.</text>
</comment>
<evidence type="ECO:0000313" key="2">
    <source>
        <dbReference type="EMBL" id="ENW73629.1"/>
    </source>
</evidence>
<dbReference type="EMBL" id="APRE01000027">
    <property type="protein sequence ID" value="ENW73629.1"/>
    <property type="molecule type" value="Genomic_DNA"/>
</dbReference>
<organism evidence="2 4">
    <name type="scientific">Acinetobacter baumannii NIPH 80</name>
    <dbReference type="NCBI Taxonomy" id="1217629"/>
    <lineage>
        <taxon>Bacteria</taxon>
        <taxon>Pseudomonadati</taxon>
        <taxon>Pseudomonadota</taxon>
        <taxon>Gammaproteobacteria</taxon>
        <taxon>Moraxellales</taxon>
        <taxon>Moraxellaceae</taxon>
        <taxon>Acinetobacter</taxon>
        <taxon>Acinetobacter calcoaceticus/baumannii complex</taxon>
    </lineage>
</organism>
<protein>
    <submittedName>
        <fullName evidence="2">Uncharacterized protein</fullName>
    </submittedName>
</protein>
<feature type="non-terminal residue" evidence="2">
    <location>
        <position position="52"/>
    </location>
</feature>
<dbReference type="EMBL" id="APRE01000034">
    <property type="protein sequence ID" value="ENW72600.1"/>
    <property type="molecule type" value="Genomic_DNA"/>
</dbReference>